<dbReference type="Proteomes" id="UP000265882">
    <property type="component" value="Unassembled WGS sequence"/>
</dbReference>
<evidence type="ECO:0000313" key="1">
    <source>
        <dbReference type="EMBL" id="RJP15568.1"/>
    </source>
</evidence>
<dbReference type="EMBL" id="QZKU01000134">
    <property type="protein sequence ID" value="RJP15568.1"/>
    <property type="molecule type" value="Genomic_DNA"/>
</dbReference>
<sequence>MICSIGKIKEKDLDEIKELEEELGKTILAFQCSHKMTPAELKEDELERLRKTEEKLHLTLVAVDH</sequence>
<protein>
    <submittedName>
        <fullName evidence="1">Uncharacterized protein</fullName>
    </submittedName>
</protein>
<accession>A0A3A4N0E7</accession>
<comment type="caution">
    <text evidence="1">The sequence shown here is derived from an EMBL/GenBank/DDBJ whole genome shotgun (WGS) entry which is preliminary data.</text>
</comment>
<reference evidence="1 2" key="1">
    <citation type="journal article" date="2017" name="ISME J.">
        <title>Energy and carbon metabolisms in a deep terrestrial subsurface fluid microbial community.</title>
        <authorList>
            <person name="Momper L."/>
            <person name="Jungbluth S.P."/>
            <person name="Lee M.D."/>
            <person name="Amend J.P."/>
        </authorList>
    </citation>
    <scope>NUCLEOTIDE SEQUENCE [LARGE SCALE GENOMIC DNA]</scope>
    <source>
        <strain evidence="1">SURF_5</strain>
    </source>
</reference>
<evidence type="ECO:0000313" key="2">
    <source>
        <dbReference type="Proteomes" id="UP000265882"/>
    </source>
</evidence>
<proteinExistence type="predicted"/>
<name>A0A3A4N0E7_ABYX5</name>
<organism evidence="1 2">
    <name type="scientific">Abyssobacteria bacterium (strain SURF_5)</name>
    <dbReference type="NCBI Taxonomy" id="2093360"/>
    <lineage>
        <taxon>Bacteria</taxon>
        <taxon>Pseudomonadati</taxon>
        <taxon>Candidatus Hydrogenedentota</taxon>
        <taxon>Candidatus Abyssobacteria</taxon>
    </lineage>
</organism>
<gene>
    <name evidence="1" type="ORF">C4520_20115</name>
</gene>
<dbReference type="AlphaFoldDB" id="A0A3A4N0E7"/>